<evidence type="ECO:0000313" key="3">
    <source>
        <dbReference type="Proteomes" id="UP001221142"/>
    </source>
</evidence>
<organism evidence="2 3">
    <name type="scientific">Roridomyces roridus</name>
    <dbReference type="NCBI Taxonomy" id="1738132"/>
    <lineage>
        <taxon>Eukaryota</taxon>
        <taxon>Fungi</taxon>
        <taxon>Dikarya</taxon>
        <taxon>Basidiomycota</taxon>
        <taxon>Agaricomycotina</taxon>
        <taxon>Agaricomycetes</taxon>
        <taxon>Agaricomycetidae</taxon>
        <taxon>Agaricales</taxon>
        <taxon>Marasmiineae</taxon>
        <taxon>Mycenaceae</taxon>
        <taxon>Roridomyces</taxon>
    </lineage>
</organism>
<gene>
    <name evidence="2" type="ORF">FB45DRAFT_1085687</name>
</gene>
<feature type="region of interest" description="Disordered" evidence="1">
    <location>
        <begin position="1"/>
        <end position="21"/>
    </location>
</feature>
<feature type="compositionally biased region" description="Polar residues" evidence="1">
    <location>
        <begin position="52"/>
        <end position="67"/>
    </location>
</feature>
<protein>
    <submittedName>
        <fullName evidence="2">Uncharacterized protein</fullName>
    </submittedName>
</protein>
<proteinExistence type="predicted"/>
<keyword evidence="3" id="KW-1185">Reference proteome</keyword>
<dbReference type="EMBL" id="JARKIF010000126">
    <property type="protein sequence ID" value="KAJ7603720.1"/>
    <property type="molecule type" value="Genomic_DNA"/>
</dbReference>
<name>A0AAD7F5Y6_9AGAR</name>
<dbReference type="AlphaFoldDB" id="A0AAD7F5Y6"/>
<comment type="caution">
    <text evidence="2">The sequence shown here is derived from an EMBL/GenBank/DDBJ whole genome shotgun (WGS) entry which is preliminary data.</text>
</comment>
<dbReference type="Proteomes" id="UP001221142">
    <property type="component" value="Unassembled WGS sequence"/>
</dbReference>
<sequence length="237" mass="25232">MHQVQLGRDGKTGGNSGPALQLSDAATDAVTYAVRMPRASLSSSLASHRPQDPTSTNGVARATNGNPLATPLASESPPDGPVDAYFTERHPGLHPTQNGLKYPTSTLGDRIQAVGSMCGTRTCVLHTNGRQYRCKTNPSPTLSISNPTRSVTQGLARPHHVAMPVHGRPQCRSLVVCYVGYAARWSSVQSTLSWMAVINLLECFSGFSTSGGEPPSHLVISLWSWVGWNDTGMSPLV</sequence>
<accession>A0AAD7F5Y6</accession>
<feature type="region of interest" description="Disordered" evidence="1">
    <location>
        <begin position="41"/>
        <end position="80"/>
    </location>
</feature>
<evidence type="ECO:0000313" key="2">
    <source>
        <dbReference type="EMBL" id="KAJ7603720.1"/>
    </source>
</evidence>
<reference evidence="2" key="1">
    <citation type="submission" date="2023-03" db="EMBL/GenBank/DDBJ databases">
        <title>Massive genome expansion in bonnet fungi (Mycena s.s.) driven by repeated elements and novel gene families across ecological guilds.</title>
        <authorList>
            <consortium name="Lawrence Berkeley National Laboratory"/>
            <person name="Harder C.B."/>
            <person name="Miyauchi S."/>
            <person name="Viragh M."/>
            <person name="Kuo A."/>
            <person name="Thoen E."/>
            <person name="Andreopoulos B."/>
            <person name="Lu D."/>
            <person name="Skrede I."/>
            <person name="Drula E."/>
            <person name="Henrissat B."/>
            <person name="Morin E."/>
            <person name="Kohler A."/>
            <person name="Barry K."/>
            <person name="LaButti K."/>
            <person name="Morin E."/>
            <person name="Salamov A."/>
            <person name="Lipzen A."/>
            <person name="Mereny Z."/>
            <person name="Hegedus B."/>
            <person name="Baldrian P."/>
            <person name="Stursova M."/>
            <person name="Weitz H."/>
            <person name="Taylor A."/>
            <person name="Grigoriev I.V."/>
            <person name="Nagy L.G."/>
            <person name="Martin F."/>
            <person name="Kauserud H."/>
        </authorList>
    </citation>
    <scope>NUCLEOTIDE SEQUENCE</scope>
    <source>
        <strain evidence="2">9284</strain>
    </source>
</reference>
<evidence type="ECO:0000256" key="1">
    <source>
        <dbReference type="SAM" id="MobiDB-lite"/>
    </source>
</evidence>